<dbReference type="Pfam" id="PF02687">
    <property type="entry name" value="FtsX"/>
    <property type="match status" value="2"/>
</dbReference>
<feature type="domain" description="MacB-like periplasmic core" evidence="9">
    <location>
        <begin position="20"/>
        <end position="242"/>
    </location>
</feature>
<feature type="transmembrane region" description="Helical" evidence="7">
    <location>
        <begin position="760"/>
        <end position="780"/>
    </location>
</feature>
<evidence type="ECO:0000256" key="4">
    <source>
        <dbReference type="ARBA" id="ARBA00022989"/>
    </source>
</evidence>
<evidence type="ECO:0000256" key="6">
    <source>
        <dbReference type="ARBA" id="ARBA00038076"/>
    </source>
</evidence>
<protein>
    <submittedName>
        <fullName evidence="10">ABC transporter permease</fullName>
    </submittedName>
</protein>
<feature type="domain" description="ABC3 transporter permease C-terminal" evidence="8">
    <location>
        <begin position="291"/>
        <end position="407"/>
    </location>
</feature>
<evidence type="ECO:0000259" key="8">
    <source>
        <dbReference type="Pfam" id="PF02687"/>
    </source>
</evidence>
<comment type="subcellular location">
    <subcellularLocation>
        <location evidence="1">Cell membrane</location>
        <topology evidence="1">Multi-pass membrane protein</topology>
    </subcellularLocation>
</comment>
<name>A0A2Z4GFQ4_9BACT</name>
<feature type="transmembrane region" description="Helical" evidence="7">
    <location>
        <begin position="21"/>
        <end position="41"/>
    </location>
</feature>
<keyword evidence="3 7" id="KW-0812">Transmembrane</keyword>
<evidence type="ECO:0000256" key="3">
    <source>
        <dbReference type="ARBA" id="ARBA00022692"/>
    </source>
</evidence>
<feature type="transmembrane region" description="Helical" evidence="7">
    <location>
        <begin position="378"/>
        <end position="402"/>
    </location>
</feature>
<dbReference type="Pfam" id="PF12704">
    <property type="entry name" value="MacB_PCD"/>
    <property type="match status" value="1"/>
</dbReference>
<dbReference type="OrthoDB" id="5933722at2"/>
<evidence type="ECO:0000259" key="9">
    <source>
        <dbReference type="Pfam" id="PF12704"/>
    </source>
</evidence>
<reference evidence="10 11" key="1">
    <citation type="submission" date="2018-05" db="EMBL/GenBank/DDBJ databases">
        <title>Complete genome sequence of Arcticibacterium luteifluviistationis SM1504T, a cytophagaceae bacterium isolated from Arctic surface seawater.</title>
        <authorList>
            <person name="Li Y."/>
            <person name="Qin Q.-L."/>
        </authorList>
    </citation>
    <scope>NUCLEOTIDE SEQUENCE [LARGE SCALE GENOMIC DNA]</scope>
    <source>
        <strain evidence="10 11">SM1504</strain>
    </source>
</reference>
<feature type="domain" description="ABC3 transporter permease C-terminal" evidence="8">
    <location>
        <begin position="679"/>
        <end position="788"/>
    </location>
</feature>
<dbReference type="GO" id="GO:0005886">
    <property type="term" value="C:plasma membrane"/>
    <property type="evidence" value="ECO:0007669"/>
    <property type="project" value="UniProtKB-SubCell"/>
</dbReference>
<feature type="transmembrane region" description="Helical" evidence="7">
    <location>
        <begin position="720"/>
        <end position="740"/>
    </location>
</feature>
<evidence type="ECO:0000256" key="2">
    <source>
        <dbReference type="ARBA" id="ARBA00022475"/>
    </source>
</evidence>
<evidence type="ECO:0000256" key="1">
    <source>
        <dbReference type="ARBA" id="ARBA00004651"/>
    </source>
</evidence>
<dbReference type="AlphaFoldDB" id="A0A2Z4GFQ4"/>
<evidence type="ECO:0000313" key="11">
    <source>
        <dbReference type="Proteomes" id="UP000249873"/>
    </source>
</evidence>
<dbReference type="PANTHER" id="PTHR30572">
    <property type="entry name" value="MEMBRANE COMPONENT OF TRANSPORTER-RELATED"/>
    <property type="match status" value="1"/>
</dbReference>
<gene>
    <name evidence="10" type="ORF">DJ013_18245</name>
</gene>
<feature type="transmembrane region" description="Helical" evidence="7">
    <location>
        <begin position="336"/>
        <end position="358"/>
    </location>
</feature>
<sequence>MLKNYIKIAWRNLVNHPTYSLINVFGLALGMAVTIMIGLWVHGELTYDSHFKNKDQIGQFWQSQTFNGSISTGRAIPRPLEFELNNNYSQYFKHVIMSTWTQSRYLSNGENTINKTGNYMQQAGPEMFDVEIIAGERDGLSDIKSIMLSQSTAKALFGDGEALGQIVKVNNRTDMKVTAVYKDFPFNTSLNETQYIMPWDQYVAENEWVQNSVDSWGNNSFQMFAQVNENQTVKSVSDAIAKAKYKAAGEDFQAYDPTLILMPMEDWYLRSLFKNGAQNGGRIQLVWLFGIIGVFVLFLACINFMNLSTARSEKRAKEVGIRKSIGSLRTQLVKQFLSESFMVVILAFVIAIALVLIFLQPFNQLADKQIEFPWSNSIFWLISLAFITLTALISGSYPALYLSSFQPVKVLKGTFKTGKYAALPRKVLVVLQFTVSIALIIGTSMIMRQINHSKNRPIGYDKEGMIQLPVMSNDFLGKSDFMRTQFLNSGAVQEFSTSSSPTTEVYSNRSGFIWEGKQEGFQEDFAWTEVSPEYAKSLGMKVIAGRDLSRDMSTDSNAVLVNKTFVKYIGKTDVIGLQLRDDSDEPRPALTIVGVVDDIITQSPYEPVKQAVYAFDKYDNASYYNLRLNPNKSAKENLAVVESVFKEHFPNLPFEYQFIDDEYGRKFSMEERISSLAGVFTALAILISCLGLFGLASFVAEQRTKEIGVRKVLGASVTNLWAMLSKDFIWLVCISMLIAAPLTYFGMDAFLNRYTYRTNLAWWVFLLAGLGAVVITLLTVSFQAIKAAMSDPVKSLKSE</sequence>
<feature type="transmembrane region" description="Helical" evidence="7">
    <location>
        <begin position="285"/>
        <end position="307"/>
    </location>
</feature>
<organism evidence="10 11">
    <name type="scientific">Arcticibacterium luteifluviistationis</name>
    <dbReference type="NCBI Taxonomy" id="1784714"/>
    <lineage>
        <taxon>Bacteria</taxon>
        <taxon>Pseudomonadati</taxon>
        <taxon>Bacteroidota</taxon>
        <taxon>Cytophagia</taxon>
        <taxon>Cytophagales</taxon>
        <taxon>Leadbetterellaceae</taxon>
        <taxon>Arcticibacterium</taxon>
    </lineage>
</organism>
<evidence type="ECO:0000256" key="5">
    <source>
        <dbReference type="ARBA" id="ARBA00023136"/>
    </source>
</evidence>
<dbReference type="KEGG" id="als:DJ013_18245"/>
<proteinExistence type="inferred from homology"/>
<dbReference type="RefSeq" id="WP_111373369.1">
    <property type="nucleotide sequence ID" value="NZ_CP029480.1"/>
</dbReference>
<dbReference type="GO" id="GO:0022857">
    <property type="term" value="F:transmembrane transporter activity"/>
    <property type="evidence" value="ECO:0007669"/>
    <property type="project" value="TreeGrafter"/>
</dbReference>
<evidence type="ECO:0000313" key="10">
    <source>
        <dbReference type="EMBL" id="AWW00002.1"/>
    </source>
</evidence>
<keyword evidence="4 7" id="KW-1133">Transmembrane helix</keyword>
<dbReference type="Proteomes" id="UP000249873">
    <property type="component" value="Chromosome"/>
</dbReference>
<dbReference type="EMBL" id="CP029480">
    <property type="protein sequence ID" value="AWW00002.1"/>
    <property type="molecule type" value="Genomic_DNA"/>
</dbReference>
<dbReference type="PANTHER" id="PTHR30572:SF4">
    <property type="entry name" value="ABC TRANSPORTER PERMEASE YTRF"/>
    <property type="match status" value="1"/>
</dbReference>
<evidence type="ECO:0000256" key="7">
    <source>
        <dbReference type="SAM" id="Phobius"/>
    </source>
</evidence>
<keyword evidence="5 7" id="KW-0472">Membrane</keyword>
<dbReference type="InterPro" id="IPR025857">
    <property type="entry name" value="MacB_PCD"/>
</dbReference>
<feature type="transmembrane region" description="Helical" evidence="7">
    <location>
        <begin position="427"/>
        <end position="447"/>
    </location>
</feature>
<dbReference type="InterPro" id="IPR050250">
    <property type="entry name" value="Macrolide_Exporter_MacB"/>
</dbReference>
<feature type="transmembrane region" description="Helical" evidence="7">
    <location>
        <begin position="676"/>
        <end position="699"/>
    </location>
</feature>
<dbReference type="InterPro" id="IPR003838">
    <property type="entry name" value="ABC3_permease_C"/>
</dbReference>
<keyword evidence="2" id="KW-1003">Cell membrane</keyword>
<comment type="similarity">
    <text evidence="6">Belongs to the ABC-4 integral membrane protein family.</text>
</comment>
<keyword evidence="11" id="KW-1185">Reference proteome</keyword>
<accession>A0A2Z4GFQ4</accession>